<dbReference type="InterPro" id="IPR002125">
    <property type="entry name" value="CMP_dCMP_dom"/>
</dbReference>
<feature type="region of interest" description="Disordered" evidence="3">
    <location>
        <begin position="138"/>
        <end position="166"/>
    </location>
</feature>
<evidence type="ECO:0000256" key="3">
    <source>
        <dbReference type="SAM" id="MobiDB-lite"/>
    </source>
</evidence>
<keyword evidence="2" id="KW-0862">Zinc</keyword>
<keyword evidence="1" id="KW-0479">Metal-binding</keyword>
<evidence type="ECO:0000313" key="5">
    <source>
        <dbReference type="EMBL" id="MEZ0164429.1"/>
    </source>
</evidence>
<sequence length="166" mass="18199">MSQTADDGTTREHLARAVDLATGNVRDGGKPFGCVVVERATGEVLVEAVNRTVQDGDVTAHAEITALRELAGRGRKELTGCDVFVTASPCPMCLGALYYAAPDRVVYAATREQEGEHYEDGGRYFTLDSFYGEYAKDEADRALPMSQGPHPDPQEPFRRYEAEHRS</sequence>
<dbReference type="EC" id="3.5.4.33" evidence="5"/>
<dbReference type="SUPFAM" id="SSF53927">
    <property type="entry name" value="Cytidine deaminase-like"/>
    <property type="match status" value="1"/>
</dbReference>
<accession>A0ABV4GYN3</accession>
<dbReference type="RefSeq" id="WP_370440674.1">
    <property type="nucleotide sequence ID" value="NZ_JBGFTU010000006.1"/>
</dbReference>
<evidence type="ECO:0000313" key="6">
    <source>
        <dbReference type="Proteomes" id="UP001565927"/>
    </source>
</evidence>
<keyword evidence="6" id="KW-1185">Reference proteome</keyword>
<gene>
    <name evidence="5" type="ORF">AB2L27_06580</name>
</gene>
<proteinExistence type="predicted"/>
<protein>
    <submittedName>
        <fullName evidence="5">Nucleoside deaminase</fullName>
        <ecNumber evidence="5">3.5.4.33</ecNumber>
    </submittedName>
</protein>
<dbReference type="InterPro" id="IPR016193">
    <property type="entry name" value="Cytidine_deaminase-like"/>
</dbReference>
<comment type="caution">
    <text evidence="5">The sequence shown here is derived from an EMBL/GenBank/DDBJ whole genome shotgun (WGS) entry which is preliminary data.</text>
</comment>
<feature type="domain" description="CMP/dCMP-type deaminase" evidence="4">
    <location>
        <begin position="8"/>
        <end position="138"/>
    </location>
</feature>
<dbReference type="EMBL" id="JBGFTU010000006">
    <property type="protein sequence ID" value="MEZ0164429.1"/>
    <property type="molecule type" value="Genomic_DNA"/>
</dbReference>
<name>A0ABV4GYN3_9ACTN</name>
<dbReference type="Gene3D" id="3.40.140.10">
    <property type="entry name" value="Cytidine Deaminase, domain 2"/>
    <property type="match status" value="1"/>
</dbReference>
<dbReference type="PROSITE" id="PS51747">
    <property type="entry name" value="CYT_DCMP_DEAMINASES_2"/>
    <property type="match status" value="1"/>
</dbReference>
<evidence type="ECO:0000256" key="1">
    <source>
        <dbReference type="ARBA" id="ARBA00022723"/>
    </source>
</evidence>
<dbReference type="PANTHER" id="PTHR11079">
    <property type="entry name" value="CYTOSINE DEAMINASE FAMILY MEMBER"/>
    <property type="match status" value="1"/>
</dbReference>
<dbReference type="Proteomes" id="UP001565927">
    <property type="component" value="Unassembled WGS sequence"/>
</dbReference>
<evidence type="ECO:0000259" key="4">
    <source>
        <dbReference type="PROSITE" id="PS51747"/>
    </source>
</evidence>
<dbReference type="GO" id="GO:0052717">
    <property type="term" value="F:tRNA-specific adenosine-34 deaminase activity"/>
    <property type="evidence" value="ECO:0007669"/>
    <property type="project" value="UniProtKB-EC"/>
</dbReference>
<dbReference type="Pfam" id="PF00383">
    <property type="entry name" value="dCMP_cyt_deam_1"/>
    <property type="match status" value="1"/>
</dbReference>
<dbReference type="CDD" id="cd01285">
    <property type="entry name" value="nucleoside_deaminase"/>
    <property type="match status" value="1"/>
</dbReference>
<keyword evidence="5" id="KW-0378">Hydrolase</keyword>
<feature type="compositionally biased region" description="Basic and acidic residues" evidence="3">
    <location>
        <begin position="152"/>
        <end position="166"/>
    </location>
</feature>
<organism evidence="5 6">
    <name type="scientific">Kineococcus halophytocola</name>
    <dbReference type="NCBI Taxonomy" id="3234027"/>
    <lineage>
        <taxon>Bacteria</taxon>
        <taxon>Bacillati</taxon>
        <taxon>Actinomycetota</taxon>
        <taxon>Actinomycetes</taxon>
        <taxon>Kineosporiales</taxon>
        <taxon>Kineosporiaceae</taxon>
        <taxon>Kineococcus</taxon>
    </lineage>
</organism>
<dbReference type="PANTHER" id="PTHR11079:SF161">
    <property type="entry name" value="CMP_DCMP-TYPE DEAMINASE DOMAIN-CONTAINING PROTEIN"/>
    <property type="match status" value="1"/>
</dbReference>
<evidence type="ECO:0000256" key="2">
    <source>
        <dbReference type="ARBA" id="ARBA00022833"/>
    </source>
</evidence>
<dbReference type="PROSITE" id="PS00903">
    <property type="entry name" value="CYT_DCMP_DEAMINASES_1"/>
    <property type="match status" value="1"/>
</dbReference>
<dbReference type="InterPro" id="IPR016192">
    <property type="entry name" value="APOBEC/CMP_deaminase_Zn-bd"/>
</dbReference>
<reference evidence="5 6" key="1">
    <citation type="submission" date="2024-07" db="EMBL/GenBank/DDBJ databases">
        <authorList>
            <person name="Thanompreechachai J."/>
            <person name="Duangmal K."/>
        </authorList>
    </citation>
    <scope>NUCLEOTIDE SEQUENCE [LARGE SCALE GENOMIC DNA]</scope>
    <source>
        <strain evidence="5 6">LSe6-4</strain>
    </source>
</reference>